<gene>
    <name evidence="1" type="ORF">LMG28138_00988</name>
</gene>
<evidence type="ECO:0000313" key="1">
    <source>
        <dbReference type="EMBL" id="CAB3780197.1"/>
    </source>
</evidence>
<reference evidence="1 2" key="1">
    <citation type="submission" date="2020-04" db="EMBL/GenBank/DDBJ databases">
        <authorList>
            <person name="De Canck E."/>
        </authorList>
    </citation>
    <scope>NUCLEOTIDE SEQUENCE [LARGE SCALE GENOMIC DNA]</scope>
    <source>
        <strain evidence="1 2">LMG 28138</strain>
    </source>
</reference>
<name>A0A6S7C3H5_9BURK</name>
<dbReference type="AlphaFoldDB" id="A0A6S7C3H5"/>
<dbReference type="RefSeq" id="WP_175103516.1">
    <property type="nucleotide sequence ID" value="NZ_CADIKM010000003.1"/>
</dbReference>
<accession>A0A6S7C3H5</accession>
<sequence>MDLGDSKNSSFSMPLVHEYGCDALDMPPDDLDPLADISTTRDDLIAYAIQLRPHYERVNRVIAQLAGLFILAQARGRFEADHDAVVKCIEQATACVDAIAGIRPPPMAKRQYWCTSRAVALVNGVTAEFGASTRDPARVREYVARWTDQLRRANALIRWASERSLGLSPIDLSQACCNCGSAAHATTAIKA</sequence>
<evidence type="ECO:0000313" key="2">
    <source>
        <dbReference type="Proteomes" id="UP000494115"/>
    </source>
</evidence>
<dbReference type="EMBL" id="CADIKM010000003">
    <property type="protein sequence ID" value="CAB3780197.1"/>
    <property type="molecule type" value="Genomic_DNA"/>
</dbReference>
<protein>
    <submittedName>
        <fullName evidence="1">Uncharacterized protein</fullName>
    </submittedName>
</protein>
<proteinExistence type="predicted"/>
<dbReference type="Proteomes" id="UP000494115">
    <property type="component" value="Unassembled WGS sequence"/>
</dbReference>
<organism evidence="1 2">
    <name type="scientific">Pararobbsia alpina</name>
    <dbReference type="NCBI Taxonomy" id="621374"/>
    <lineage>
        <taxon>Bacteria</taxon>
        <taxon>Pseudomonadati</taxon>
        <taxon>Pseudomonadota</taxon>
        <taxon>Betaproteobacteria</taxon>
        <taxon>Burkholderiales</taxon>
        <taxon>Burkholderiaceae</taxon>
        <taxon>Pararobbsia</taxon>
    </lineage>
</organism>
<keyword evidence="2" id="KW-1185">Reference proteome</keyword>